<feature type="transmembrane region" description="Helical" evidence="1">
    <location>
        <begin position="431"/>
        <end position="449"/>
    </location>
</feature>
<evidence type="ECO:0000313" key="3">
    <source>
        <dbReference type="EMBL" id="TNB48451.1"/>
    </source>
</evidence>
<name>A0A5C4JTC5_9HYPH</name>
<keyword evidence="4" id="KW-1185">Reference proteome</keyword>
<feature type="transmembrane region" description="Helical" evidence="1">
    <location>
        <begin position="361"/>
        <end position="382"/>
    </location>
</feature>
<sequence>MPDFATIIGGLTDAITLTNLLYIILGVAVGQIVGAIPGMTLLMALAIAIPLTYTLDTLTALAFLISVNKGGTVGGAIPAILINTPGTPESAATALDGHPMAKNGKPMKAMKYALYYSVFGDLSSDIVLITISAPLALVALRMGPIEITALMILAFTVITGLVGSSMVKGLMAAALGFLFASVGIDPAMGTPRFTFGMLDLYDGLPLTAMSIGLLAVSEIFRQIAATTRATSTATPIRVRSDNPEDKGVTLSELLANKYVAIRAWAIGTVIGAIPGLGSATAGFLSYSVTKQQARDPESFGKGDPRGIAASEAANSAVVGANLIPLLTLGIPGNIAAALLVSAFIIHGVQPGPLLFEEQGRLIYGLFGAMLIANFCNLGVGQIGMRIWSLAIAAPNSVVYPTALLLCTTGAYVTTGGMFGIYIMLAFGVMGYFMQQFGFSVVAFIIGYVLTPELESKLVQSILISRGDPWVVVQHPIALVLLALSVLSIIYLGPRKRKNKDPEPVED</sequence>
<keyword evidence="1" id="KW-1133">Transmembrane helix</keyword>
<feature type="transmembrane region" description="Helical" evidence="1">
    <location>
        <begin position="402"/>
        <end position="424"/>
    </location>
</feature>
<evidence type="ECO:0000313" key="4">
    <source>
        <dbReference type="Proteomes" id="UP000307874"/>
    </source>
</evidence>
<keyword evidence="1" id="KW-0812">Transmembrane</keyword>
<dbReference type="RefSeq" id="WP_138748150.1">
    <property type="nucleotide sequence ID" value="NZ_VCLB01000004.1"/>
</dbReference>
<organism evidence="3 4">
    <name type="scientific">Martelella lutilitoris</name>
    <dbReference type="NCBI Taxonomy" id="2583532"/>
    <lineage>
        <taxon>Bacteria</taxon>
        <taxon>Pseudomonadati</taxon>
        <taxon>Pseudomonadota</taxon>
        <taxon>Alphaproteobacteria</taxon>
        <taxon>Hyphomicrobiales</taxon>
        <taxon>Aurantimonadaceae</taxon>
        <taxon>Martelella</taxon>
    </lineage>
</organism>
<feature type="transmembrane region" description="Helical" evidence="1">
    <location>
        <begin position="112"/>
        <end position="139"/>
    </location>
</feature>
<reference evidence="3 4" key="1">
    <citation type="submission" date="2019-05" db="EMBL/GenBank/DDBJ databases">
        <authorList>
            <person name="Lee S.D."/>
        </authorList>
    </citation>
    <scope>NUCLEOTIDE SEQUENCE [LARGE SCALE GENOMIC DNA]</scope>
    <source>
        <strain evidence="3 4">GH2-6</strain>
    </source>
</reference>
<feature type="transmembrane region" description="Helical" evidence="1">
    <location>
        <begin position="469"/>
        <end position="491"/>
    </location>
</feature>
<evidence type="ECO:0000256" key="1">
    <source>
        <dbReference type="SAM" id="Phobius"/>
    </source>
</evidence>
<feature type="domain" description="DUF112" evidence="2">
    <location>
        <begin position="20"/>
        <end position="445"/>
    </location>
</feature>
<feature type="transmembrane region" description="Helical" evidence="1">
    <location>
        <begin position="263"/>
        <end position="286"/>
    </location>
</feature>
<keyword evidence="1" id="KW-0472">Membrane</keyword>
<protein>
    <submittedName>
        <fullName evidence="3">Tripartite tricarboxylate transporter permease</fullName>
    </submittedName>
</protein>
<dbReference type="InterPro" id="IPR002823">
    <property type="entry name" value="DUF112_TM"/>
</dbReference>
<feature type="transmembrane region" description="Helical" evidence="1">
    <location>
        <begin position="145"/>
        <end position="163"/>
    </location>
</feature>
<dbReference type="AlphaFoldDB" id="A0A5C4JTC5"/>
<accession>A0A5C4JTC5</accession>
<dbReference type="EMBL" id="VCLB01000004">
    <property type="protein sequence ID" value="TNB48451.1"/>
    <property type="molecule type" value="Genomic_DNA"/>
</dbReference>
<comment type="caution">
    <text evidence="3">The sequence shown here is derived from an EMBL/GenBank/DDBJ whole genome shotgun (WGS) entry which is preliminary data.</text>
</comment>
<dbReference type="Proteomes" id="UP000307874">
    <property type="component" value="Unassembled WGS sequence"/>
</dbReference>
<feature type="transmembrane region" description="Helical" evidence="1">
    <location>
        <begin position="20"/>
        <end position="49"/>
    </location>
</feature>
<dbReference type="Pfam" id="PF01970">
    <property type="entry name" value="TctA"/>
    <property type="match status" value="1"/>
</dbReference>
<evidence type="ECO:0000259" key="2">
    <source>
        <dbReference type="Pfam" id="PF01970"/>
    </source>
</evidence>
<dbReference type="PANTHER" id="PTHR35342:SF5">
    <property type="entry name" value="TRICARBOXYLIC TRANSPORT PROTEIN"/>
    <property type="match status" value="1"/>
</dbReference>
<gene>
    <name evidence="3" type="ORF">FF124_09000</name>
</gene>
<proteinExistence type="predicted"/>
<feature type="transmembrane region" description="Helical" evidence="1">
    <location>
        <begin position="330"/>
        <end position="349"/>
    </location>
</feature>
<feature type="transmembrane region" description="Helical" evidence="1">
    <location>
        <begin position="170"/>
        <end position="188"/>
    </location>
</feature>
<feature type="transmembrane region" description="Helical" evidence="1">
    <location>
        <begin position="200"/>
        <end position="220"/>
    </location>
</feature>
<reference evidence="3 4" key="2">
    <citation type="submission" date="2019-06" db="EMBL/GenBank/DDBJ databases">
        <title>Martelella lutilitoris sp. nov., isolated from a tidal mudflat.</title>
        <authorList>
            <person name="Kim Y.-J."/>
        </authorList>
    </citation>
    <scope>NUCLEOTIDE SEQUENCE [LARGE SCALE GENOMIC DNA]</scope>
    <source>
        <strain evidence="3 4">GH2-6</strain>
    </source>
</reference>
<dbReference type="PANTHER" id="PTHR35342">
    <property type="entry name" value="TRICARBOXYLIC TRANSPORT PROTEIN"/>
    <property type="match status" value="1"/>
</dbReference>
<dbReference type="OrthoDB" id="9806425at2"/>